<dbReference type="SMART" id="SM00220">
    <property type="entry name" value="S_TKc"/>
    <property type="match status" value="1"/>
</dbReference>
<keyword evidence="9" id="KW-1133">Transmembrane helix</keyword>
<dbReference type="InterPro" id="IPR011009">
    <property type="entry name" value="Kinase-like_dom_sf"/>
</dbReference>
<dbReference type="InterPro" id="IPR008271">
    <property type="entry name" value="Ser/Thr_kinase_AS"/>
</dbReference>
<protein>
    <recommendedName>
        <fullName evidence="2">non-specific serine/threonine protein kinase</fullName>
        <ecNumber evidence="2">2.7.11.1</ecNumber>
    </recommendedName>
</protein>
<dbReference type="KEGG" id="llu:AKJ09_11463"/>
<name>A0A0K1QH89_9BACT</name>
<evidence type="ECO:0000256" key="1">
    <source>
        <dbReference type="ARBA" id="ARBA00010886"/>
    </source>
</evidence>
<dbReference type="Proteomes" id="UP000064967">
    <property type="component" value="Chromosome"/>
</dbReference>
<dbReference type="InterPro" id="IPR050660">
    <property type="entry name" value="NEK_Ser/Thr_kinase"/>
</dbReference>
<comment type="similarity">
    <text evidence="1">Belongs to the protein kinase superfamily. NEK Ser/Thr protein kinase family. NIMA subfamily.</text>
</comment>
<evidence type="ECO:0000256" key="9">
    <source>
        <dbReference type="SAM" id="Phobius"/>
    </source>
</evidence>
<keyword evidence="5 11" id="KW-0418">Kinase</keyword>
<proteinExistence type="inferred from homology"/>
<dbReference type="GO" id="GO:0005524">
    <property type="term" value="F:ATP binding"/>
    <property type="evidence" value="ECO:0007669"/>
    <property type="project" value="UniProtKB-UniRule"/>
</dbReference>
<dbReference type="STRING" id="1391654.AKJ09_11463"/>
<keyword evidence="4 7" id="KW-0547">Nucleotide-binding</keyword>
<evidence type="ECO:0000256" key="3">
    <source>
        <dbReference type="ARBA" id="ARBA00022679"/>
    </source>
</evidence>
<keyword evidence="9" id="KW-0812">Transmembrane</keyword>
<keyword evidence="11" id="KW-0723">Serine/threonine-protein kinase</keyword>
<evidence type="ECO:0000256" key="2">
    <source>
        <dbReference type="ARBA" id="ARBA00012513"/>
    </source>
</evidence>
<feature type="compositionally biased region" description="Polar residues" evidence="8">
    <location>
        <begin position="342"/>
        <end position="356"/>
    </location>
</feature>
<dbReference type="AlphaFoldDB" id="A0A0K1QH89"/>
<dbReference type="PROSITE" id="PS00107">
    <property type="entry name" value="PROTEIN_KINASE_ATP"/>
    <property type="match status" value="1"/>
</dbReference>
<feature type="binding site" evidence="7">
    <location>
        <position position="34"/>
    </location>
    <ligand>
        <name>ATP</name>
        <dbReference type="ChEBI" id="CHEBI:30616"/>
    </ligand>
</feature>
<evidence type="ECO:0000256" key="5">
    <source>
        <dbReference type="ARBA" id="ARBA00022777"/>
    </source>
</evidence>
<dbReference type="GO" id="GO:0004674">
    <property type="term" value="F:protein serine/threonine kinase activity"/>
    <property type="evidence" value="ECO:0007669"/>
    <property type="project" value="UniProtKB-KW"/>
</dbReference>
<dbReference type="Gene3D" id="3.30.200.20">
    <property type="entry name" value="Phosphorylase Kinase, domain 1"/>
    <property type="match status" value="1"/>
</dbReference>
<keyword evidence="6 7" id="KW-0067">ATP-binding</keyword>
<dbReference type="PROSITE" id="PS00108">
    <property type="entry name" value="PROTEIN_KINASE_ST"/>
    <property type="match status" value="1"/>
</dbReference>
<evidence type="ECO:0000256" key="6">
    <source>
        <dbReference type="ARBA" id="ARBA00022840"/>
    </source>
</evidence>
<feature type="domain" description="Protein kinase" evidence="10">
    <location>
        <begin position="5"/>
        <end position="273"/>
    </location>
</feature>
<dbReference type="PROSITE" id="PS50011">
    <property type="entry name" value="PROTEIN_KINASE_DOM"/>
    <property type="match status" value="1"/>
</dbReference>
<sequence length="486" mass="51010">MAGKYRVEKIIGEGAMGYVLGVYHLELEERLAIKWVRDVQAAGQQAIDRFLREAKLCAKIQSEHVVRVRDVARTDAGTPFIVMELLDGHDLSALVEGGKRVPPPLAVDYVVEACDAVAEAHQLGIVHRDLKLANLFLARRKDGSDVVKVLDFGISKVTSTASMAMTAGTAILGSPLYMSPEQWRSSKDVDARSDIWSLGVVLFELLTSDVPFVAESLPQLCMQITNAPARDVMQMAPGVPEGLARVVHACLEKDPAHRPQNVGAMARALAPYATPRSRASLERISRMWPTGGIHEVQAVSRPQPSSVSLPAFQAQTLVAPEHLRPPMGPAGHMTAGQPPTPSSTLPNWAASQGTTASATKTSRAGLFVGGGVGVVAIALAAAFGLKQAPPKPTPATSVPSVVTSAPLPDPAPVVAPAPSAEPARTASTEPVDAGSRAAVDVHSAAPSPKTKAPPKSPPATTASSYAPKTPEPAPAATNRDLGNSRR</sequence>
<feature type="transmembrane region" description="Helical" evidence="9">
    <location>
        <begin position="364"/>
        <end position="385"/>
    </location>
</feature>
<dbReference type="EC" id="2.7.11.1" evidence="2"/>
<feature type="region of interest" description="Disordered" evidence="8">
    <location>
        <begin position="326"/>
        <end position="356"/>
    </location>
</feature>
<dbReference type="Pfam" id="PF00069">
    <property type="entry name" value="Pkinase"/>
    <property type="match status" value="1"/>
</dbReference>
<dbReference type="Gene3D" id="1.10.510.10">
    <property type="entry name" value="Transferase(Phosphotransferase) domain 1"/>
    <property type="match status" value="1"/>
</dbReference>
<evidence type="ECO:0000256" key="7">
    <source>
        <dbReference type="PROSITE-ProRule" id="PRU10141"/>
    </source>
</evidence>
<dbReference type="CDD" id="cd14014">
    <property type="entry name" value="STKc_PknB_like"/>
    <property type="match status" value="1"/>
</dbReference>
<dbReference type="PANTHER" id="PTHR43671">
    <property type="entry name" value="SERINE/THREONINE-PROTEIN KINASE NEK"/>
    <property type="match status" value="1"/>
</dbReference>
<dbReference type="PANTHER" id="PTHR43671:SF13">
    <property type="entry name" value="SERINE_THREONINE-PROTEIN KINASE NEK2"/>
    <property type="match status" value="1"/>
</dbReference>
<reference evidence="11 12" key="1">
    <citation type="submission" date="2015-08" db="EMBL/GenBank/DDBJ databases">
        <authorList>
            <person name="Babu N.S."/>
            <person name="Beckwith C.J."/>
            <person name="Beseler K.G."/>
            <person name="Brison A."/>
            <person name="Carone J.V."/>
            <person name="Caskin T.P."/>
            <person name="Diamond M."/>
            <person name="Durham M.E."/>
            <person name="Foxe J.M."/>
            <person name="Go M."/>
            <person name="Henderson B.A."/>
            <person name="Jones I.B."/>
            <person name="McGettigan J.A."/>
            <person name="Micheletti S.J."/>
            <person name="Nasrallah M.E."/>
            <person name="Ortiz D."/>
            <person name="Piller C.R."/>
            <person name="Privatt S.R."/>
            <person name="Schneider S.L."/>
            <person name="Sharp S."/>
            <person name="Smith T.C."/>
            <person name="Stanton J.D."/>
            <person name="Ullery H.E."/>
            <person name="Wilson R.J."/>
            <person name="Serrano M.G."/>
            <person name="Buck G."/>
            <person name="Lee V."/>
            <person name="Wang Y."/>
            <person name="Carvalho R."/>
            <person name="Voegtly L."/>
            <person name="Shi R."/>
            <person name="Duckworth R."/>
            <person name="Johnson A."/>
            <person name="Loviza R."/>
            <person name="Walstead R."/>
            <person name="Shah Z."/>
            <person name="Kiflezghi M."/>
            <person name="Wade K."/>
            <person name="Ball S.L."/>
            <person name="Bradley K.W."/>
            <person name="Asai D.J."/>
            <person name="Bowman C.A."/>
            <person name="Russell D.A."/>
            <person name="Pope W.H."/>
            <person name="Jacobs-Sera D."/>
            <person name="Hendrix R.W."/>
            <person name="Hatfull G.F."/>
        </authorList>
    </citation>
    <scope>NUCLEOTIDE SEQUENCE [LARGE SCALE GENOMIC DNA]</scope>
    <source>
        <strain evidence="11 12">DSM 27648</strain>
    </source>
</reference>
<keyword evidence="3" id="KW-0808">Transferase</keyword>
<dbReference type="SUPFAM" id="SSF56112">
    <property type="entry name" value="Protein kinase-like (PK-like)"/>
    <property type="match status" value="1"/>
</dbReference>
<dbReference type="EMBL" id="CP012333">
    <property type="protein sequence ID" value="AKV04800.1"/>
    <property type="molecule type" value="Genomic_DNA"/>
</dbReference>
<evidence type="ECO:0000313" key="12">
    <source>
        <dbReference type="Proteomes" id="UP000064967"/>
    </source>
</evidence>
<evidence type="ECO:0000313" key="11">
    <source>
        <dbReference type="EMBL" id="AKV04800.1"/>
    </source>
</evidence>
<dbReference type="InterPro" id="IPR017441">
    <property type="entry name" value="Protein_kinase_ATP_BS"/>
</dbReference>
<dbReference type="InterPro" id="IPR000719">
    <property type="entry name" value="Prot_kinase_dom"/>
</dbReference>
<evidence type="ECO:0000256" key="8">
    <source>
        <dbReference type="SAM" id="MobiDB-lite"/>
    </source>
</evidence>
<feature type="region of interest" description="Disordered" evidence="8">
    <location>
        <begin position="412"/>
        <end position="486"/>
    </location>
</feature>
<evidence type="ECO:0000256" key="4">
    <source>
        <dbReference type="ARBA" id="ARBA00022741"/>
    </source>
</evidence>
<evidence type="ECO:0000259" key="10">
    <source>
        <dbReference type="PROSITE" id="PS50011"/>
    </source>
</evidence>
<feature type="compositionally biased region" description="Low complexity" evidence="8">
    <location>
        <begin position="458"/>
        <end position="468"/>
    </location>
</feature>
<gene>
    <name evidence="11" type="ORF">AKJ09_11463</name>
</gene>
<keyword evidence="12" id="KW-1185">Reference proteome</keyword>
<keyword evidence="9" id="KW-0472">Membrane</keyword>
<organism evidence="11 12">
    <name type="scientific">Labilithrix luteola</name>
    <dbReference type="NCBI Taxonomy" id="1391654"/>
    <lineage>
        <taxon>Bacteria</taxon>
        <taxon>Pseudomonadati</taxon>
        <taxon>Myxococcota</taxon>
        <taxon>Polyangia</taxon>
        <taxon>Polyangiales</taxon>
        <taxon>Labilitrichaceae</taxon>
        <taxon>Labilithrix</taxon>
    </lineage>
</organism>
<accession>A0A0K1QH89</accession>